<dbReference type="GO" id="GO:0003677">
    <property type="term" value="F:DNA binding"/>
    <property type="evidence" value="ECO:0007669"/>
    <property type="project" value="UniProtKB-KW"/>
</dbReference>
<dbReference type="InterPro" id="IPR018490">
    <property type="entry name" value="cNMP-bd_dom_sf"/>
</dbReference>
<dbReference type="Gene3D" id="1.10.10.10">
    <property type="entry name" value="Winged helix-like DNA-binding domain superfamily/Winged helix DNA-binding domain"/>
    <property type="match status" value="1"/>
</dbReference>
<dbReference type="InterPro" id="IPR036388">
    <property type="entry name" value="WH-like_DNA-bd_sf"/>
</dbReference>
<keyword evidence="1" id="KW-0805">Transcription regulation</keyword>
<evidence type="ECO:0000256" key="2">
    <source>
        <dbReference type="ARBA" id="ARBA00023125"/>
    </source>
</evidence>
<dbReference type="Pfam" id="PF13545">
    <property type="entry name" value="HTH_Crp_2"/>
    <property type="match status" value="1"/>
</dbReference>
<dbReference type="InterPro" id="IPR014710">
    <property type="entry name" value="RmlC-like_jellyroll"/>
</dbReference>
<accession>A0A7Y9I5Q4</accession>
<evidence type="ECO:0000313" key="7">
    <source>
        <dbReference type="Proteomes" id="UP000569914"/>
    </source>
</evidence>
<feature type="domain" description="Cyclic nucleotide-binding" evidence="4">
    <location>
        <begin position="20"/>
        <end position="123"/>
    </location>
</feature>
<protein>
    <submittedName>
        <fullName evidence="6">CRP/FNR family transcriptional regulator</fullName>
    </submittedName>
</protein>
<evidence type="ECO:0000259" key="5">
    <source>
        <dbReference type="PROSITE" id="PS51063"/>
    </source>
</evidence>
<dbReference type="InterPro" id="IPR012318">
    <property type="entry name" value="HTH_CRP"/>
</dbReference>
<dbReference type="Gene3D" id="2.60.120.10">
    <property type="entry name" value="Jelly Rolls"/>
    <property type="match status" value="1"/>
</dbReference>
<dbReference type="EMBL" id="JACCBU010000001">
    <property type="protein sequence ID" value="NYE70583.1"/>
    <property type="molecule type" value="Genomic_DNA"/>
</dbReference>
<reference evidence="6 7" key="1">
    <citation type="submission" date="2020-07" db="EMBL/GenBank/DDBJ databases">
        <title>Sequencing the genomes of 1000 actinobacteria strains.</title>
        <authorList>
            <person name="Klenk H.-P."/>
        </authorList>
    </citation>
    <scope>NUCLEOTIDE SEQUENCE [LARGE SCALE GENOMIC DNA]</scope>
    <source>
        <strain evidence="6 7">DSM 22083</strain>
    </source>
</reference>
<dbReference type="CDD" id="cd00038">
    <property type="entry name" value="CAP_ED"/>
    <property type="match status" value="1"/>
</dbReference>
<dbReference type="AlphaFoldDB" id="A0A7Y9I5Q4"/>
<dbReference type="SMART" id="SM00419">
    <property type="entry name" value="HTH_CRP"/>
    <property type="match status" value="1"/>
</dbReference>
<evidence type="ECO:0000313" key="6">
    <source>
        <dbReference type="EMBL" id="NYE70583.1"/>
    </source>
</evidence>
<evidence type="ECO:0000256" key="1">
    <source>
        <dbReference type="ARBA" id="ARBA00023015"/>
    </source>
</evidence>
<dbReference type="Proteomes" id="UP000569914">
    <property type="component" value="Unassembled WGS sequence"/>
</dbReference>
<evidence type="ECO:0000259" key="4">
    <source>
        <dbReference type="PROSITE" id="PS50042"/>
    </source>
</evidence>
<organism evidence="6 7">
    <name type="scientific">Microlunatus parietis</name>
    <dbReference type="NCBI Taxonomy" id="682979"/>
    <lineage>
        <taxon>Bacteria</taxon>
        <taxon>Bacillati</taxon>
        <taxon>Actinomycetota</taxon>
        <taxon>Actinomycetes</taxon>
        <taxon>Propionibacteriales</taxon>
        <taxon>Propionibacteriaceae</taxon>
        <taxon>Microlunatus</taxon>
    </lineage>
</organism>
<dbReference type="InterPro" id="IPR000595">
    <property type="entry name" value="cNMP-bd_dom"/>
</dbReference>
<dbReference type="SUPFAM" id="SSF51206">
    <property type="entry name" value="cAMP-binding domain-like"/>
    <property type="match status" value="1"/>
</dbReference>
<name>A0A7Y9I5Q4_9ACTN</name>
<keyword evidence="3" id="KW-0804">Transcription</keyword>
<gene>
    <name evidence="6" type="ORF">BKA15_001912</name>
</gene>
<evidence type="ECO:0000256" key="3">
    <source>
        <dbReference type="ARBA" id="ARBA00023163"/>
    </source>
</evidence>
<dbReference type="Pfam" id="PF00027">
    <property type="entry name" value="cNMP_binding"/>
    <property type="match status" value="1"/>
</dbReference>
<dbReference type="InterPro" id="IPR036390">
    <property type="entry name" value="WH_DNA-bd_sf"/>
</dbReference>
<dbReference type="SUPFAM" id="SSF46785">
    <property type="entry name" value="Winged helix' DNA-binding domain"/>
    <property type="match status" value="1"/>
</dbReference>
<dbReference type="PROSITE" id="PS50042">
    <property type="entry name" value="CNMP_BINDING_3"/>
    <property type="match status" value="1"/>
</dbReference>
<proteinExistence type="predicted"/>
<keyword evidence="7" id="KW-1185">Reference proteome</keyword>
<dbReference type="GO" id="GO:0006355">
    <property type="term" value="P:regulation of DNA-templated transcription"/>
    <property type="evidence" value="ECO:0007669"/>
    <property type="project" value="InterPro"/>
</dbReference>
<sequence length="240" mass="25832">MTSARPEPEARDPDLRRIPLFAGLTEPALALVAARTAATSVPAGTVLALEGSPCDPLHVVESGRVAASRTSAAGRHARIRVDDPPVAIDKATALAGTEHLYTWTTLSHCRIRRLPRRLFLHLVETEPSVALQTARHLATQSNRARGDFLDAVVHDPLHRTLRRLTELADADGVAALVDGQQGLADELGLSRVTVNRALQQLVRRGDIRLTRGRVELTRQERLPVAVLGGPSSTPAGAGRR</sequence>
<dbReference type="RefSeq" id="WP_179750169.1">
    <property type="nucleotide sequence ID" value="NZ_JACCBU010000001.1"/>
</dbReference>
<feature type="domain" description="HTH crp-type" evidence="5">
    <location>
        <begin position="154"/>
        <end position="220"/>
    </location>
</feature>
<comment type="caution">
    <text evidence="6">The sequence shown here is derived from an EMBL/GenBank/DDBJ whole genome shotgun (WGS) entry which is preliminary data.</text>
</comment>
<dbReference type="PROSITE" id="PS51063">
    <property type="entry name" value="HTH_CRP_2"/>
    <property type="match status" value="1"/>
</dbReference>
<keyword evidence="2" id="KW-0238">DNA-binding</keyword>